<dbReference type="EC" id="2.3.1.97" evidence="2 6"/>
<reference evidence="11" key="1">
    <citation type="submission" date="2023-03" db="EMBL/GenBank/DDBJ databases">
        <title>Massive genome expansion in bonnet fungi (Mycena s.s.) driven by repeated elements and novel gene families across ecological guilds.</title>
        <authorList>
            <consortium name="Lawrence Berkeley National Laboratory"/>
            <person name="Harder C.B."/>
            <person name="Miyauchi S."/>
            <person name="Viragh M."/>
            <person name="Kuo A."/>
            <person name="Thoen E."/>
            <person name="Andreopoulos B."/>
            <person name="Lu D."/>
            <person name="Skrede I."/>
            <person name="Drula E."/>
            <person name="Henrissat B."/>
            <person name="Morin E."/>
            <person name="Kohler A."/>
            <person name="Barry K."/>
            <person name="LaButti K."/>
            <person name="Morin E."/>
            <person name="Salamov A."/>
            <person name="Lipzen A."/>
            <person name="Mereny Z."/>
            <person name="Hegedus B."/>
            <person name="Baldrian P."/>
            <person name="Stursova M."/>
            <person name="Weitz H."/>
            <person name="Taylor A."/>
            <person name="Grigoriev I.V."/>
            <person name="Nagy L.G."/>
            <person name="Martin F."/>
            <person name="Kauserud H."/>
        </authorList>
    </citation>
    <scope>NUCLEOTIDE SEQUENCE</scope>
    <source>
        <strain evidence="11">CBHHK188m</strain>
    </source>
</reference>
<evidence type="ECO:0000256" key="4">
    <source>
        <dbReference type="ARBA" id="ARBA00022679"/>
    </source>
</evidence>
<dbReference type="PANTHER" id="PTHR11377">
    <property type="entry name" value="N-MYRISTOYL TRANSFERASE"/>
    <property type="match status" value="1"/>
</dbReference>
<dbReference type="Proteomes" id="UP001215280">
    <property type="component" value="Unassembled WGS sequence"/>
</dbReference>
<dbReference type="InterPro" id="IPR022676">
    <property type="entry name" value="NMT_N"/>
</dbReference>
<feature type="compositionally biased region" description="Basic residues" evidence="8">
    <location>
        <begin position="38"/>
        <end position="48"/>
    </location>
</feature>
<evidence type="ECO:0000256" key="7">
    <source>
        <dbReference type="RuleBase" id="RU004178"/>
    </source>
</evidence>
<evidence type="ECO:0000256" key="2">
    <source>
        <dbReference type="ARBA" id="ARBA00012923"/>
    </source>
</evidence>
<comment type="catalytic activity">
    <reaction evidence="6">
        <text>N-terminal glycyl-[protein] + tetradecanoyl-CoA = N-tetradecanoylglycyl-[protein] + CoA + H(+)</text>
        <dbReference type="Rhea" id="RHEA:15521"/>
        <dbReference type="Rhea" id="RHEA-COMP:12666"/>
        <dbReference type="Rhea" id="RHEA-COMP:12667"/>
        <dbReference type="ChEBI" id="CHEBI:15378"/>
        <dbReference type="ChEBI" id="CHEBI:57287"/>
        <dbReference type="ChEBI" id="CHEBI:57385"/>
        <dbReference type="ChEBI" id="CHEBI:64723"/>
        <dbReference type="ChEBI" id="CHEBI:133050"/>
        <dbReference type="EC" id="2.3.1.97"/>
    </reaction>
</comment>
<feature type="domain" description="Glycylpeptide N-tetradecanoyltransferase N-terminal" evidence="9">
    <location>
        <begin position="118"/>
        <end position="276"/>
    </location>
</feature>
<dbReference type="InterPro" id="IPR022677">
    <property type="entry name" value="NMT_C"/>
</dbReference>
<feature type="region of interest" description="Disordered" evidence="8">
    <location>
        <begin position="1"/>
        <end position="65"/>
    </location>
</feature>
<evidence type="ECO:0000259" key="10">
    <source>
        <dbReference type="Pfam" id="PF02799"/>
    </source>
</evidence>
<comment type="similarity">
    <text evidence="1 7">Belongs to the NMT family.</text>
</comment>
<dbReference type="GO" id="GO:0004379">
    <property type="term" value="F:glycylpeptide N-tetradecanoyltransferase activity"/>
    <property type="evidence" value="ECO:0007669"/>
    <property type="project" value="UniProtKB-EC"/>
</dbReference>
<dbReference type="SUPFAM" id="SSF55729">
    <property type="entry name" value="Acyl-CoA N-acyltransferases (Nat)"/>
    <property type="match status" value="2"/>
</dbReference>
<name>A0AAD7II48_9AGAR</name>
<dbReference type="PANTHER" id="PTHR11377:SF5">
    <property type="entry name" value="GLYCYLPEPTIDE N-TETRADECANOYLTRANSFERASE"/>
    <property type="match status" value="1"/>
</dbReference>
<protein>
    <recommendedName>
        <fullName evidence="3 6">Glycylpeptide N-tetradecanoyltransferase</fullName>
        <ecNumber evidence="2 6">2.3.1.97</ecNumber>
    </recommendedName>
</protein>
<comment type="caution">
    <text evidence="11">The sequence shown here is derived from an EMBL/GenBank/DDBJ whole genome shotgun (WGS) entry which is preliminary data.</text>
</comment>
<evidence type="ECO:0000256" key="8">
    <source>
        <dbReference type="SAM" id="MobiDB-lite"/>
    </source>
</evidence>
<dbReference type="InterPro" id="IPR000903">
    <property type="entry name" value="NMT"/>
</dbReference>
<dbReference type="InterPro" id="IPR016181">
    <property type="entry name" value="Acyl_CoA_acyltransferase"/>
</dbReference>
<evidence type="ECO:0000256" key="1">
    <source>
        <dbReference type="ARBA" id="ARBA00009469"/>
    </source>
</evidence>
<dbReference type="Pfam" id="PF01233">
    <property type="entry name" value="NMT"/>
    <property type="match status" value="1"/>
</dbReference>
<evidence type="ECO:0000259" key="9">
    <source>
        <dbReference type="Pfam" id="PF01233"/>
    </source>
</evidence>
<dbReference type="Gene3D" id="3.40.630.30">
    <property type="match status" value="2"/>
</dbReference>
<dbReference type="EMBL" id="JARJLG010000111">
    <property type="protein sequence ID" value="KAJ7743688.1"/>
    <property type="molecule type" value="Genomic_DNA"/>
</dbReference>
<evidence type="ECO:0000256" key="3">
    <source>
        <dbReference type="ARBA" id="ARBA00022240"/>
    </source>
</evidence>
<evidence type="ECO:0000313" key="12">
    <source>
        <dbReference type="Proteomes" id="UP001215280"/>
    </source>
</evidence>
<dbReference type="Pfam" id="PF02799">
    <property type="entry name" value="NMT_C"/>
    <property type="match status" value="1"/>
</dbReference>
<keyword evidence="5 6" id="KW-0012">Acyltransferase</keyword>
<accession>A0AAD7II48</accession>
<organism evidence="11 12">
    <name type="scientific">Mycena maculata</name>
    <dbReference type="NCBI Taxonomy" id="230809"/>
    <lineage>
        <taxon>Eukaryota</taxon>
        <taxon>Fungi</taxon>
        <taxon>Dikarya</taxon>
        <taxon>Basidiomycota</taxon>
        <taxon>Agaricomycotina</taxon>
        <taxon>Agaricomycetes</taxon>
        <taxon>Agaricomycetidae</taxon>
        <taxon>Agaricales</taxon>
        <taxon>Marasmiineae</taxon>
        <taxon>Mycenaceae</taxon>
        <taxon>Mycena</taxon>
    </lineage>
</organism>
<feature type="domain" description="Glycylpeptide N-tetradecanoyltransferase C-terminal" evidence="10">
    <location>
        <begin position="290"/>
        <end position="514"/>
    </location>
</feature>
<dbReference type="AlphaFoldDB" id="A0AAD7II48"/>
<evidence type="ECO:0000256" key="5">
    <source>
        <dbReference type="ARBA" id="ARBA00023315"/>
    </source>
</evidence>
<keyword evidence="12" id="KW-1185">Reference proteome</keyword>
<dbReference type="PIRSF" id="PIRSF015892">
    <property type="entry name" value="N-myristl_transf"/>
    <property type="match status" value="1"/>
</dbReference>
<comment type="function">
    <text evidence="6">Adds a myristoyl group to the N-terminal glycine residue of certain cellular proteins.</text>
</comment>
<dbReference type="GO" id="GO:0005737">
    <property type="term" value="C:cytoplasm"/>
    <property type="evidence" value="ECO:0007669"/>
    <property type="project" value="TreeGrafter"/>
</dbReference>
<keyword evidence="4 6" id="KW-0808">Transferase</keyword>
<proteinExistence type="inferred from homology"/>
<feature type="compositionally biased region" description="Polar residues" evidence="8">
    <location>
        <begin position="1"/>
        <end position="11"/>
    </location>
</feature>
<sequence>MESKASPNGPDTTRESPSDSESGVGRPLGAEREDPKEQRKKKKKKGKATKTPAVSGGSDLSNDGNIHEVLEKLKTIGLDEGKAGVGADSEKNAEAHKFWGTQPVPQLGEGPPVADGYIEPWKPREEVRQEPYPLPQEFEWATVDIKDPTQNTEVHDLLSRYYVEDQSASLRFQYSSEFLQWALTPPGYFKEWHIGVRVSSNKKLVAFISGVPMKLRVRGKEFVAGEVNYICIHKKLRSKRLAPVLIKEVTRQVHLQGIFQAIYTAEAVIPTPISVCQYYHRSLNVPKLLDIGFTQVPRNSTTARMIRTNMVADTPTLNIRPMEEKDVASVGDLFARYMRRFDMVPVMALDDVRHQFLSGQGTGNIGDEGPERKAGQVIWTYVVEDPATHVLTDFFSFYSLPSTILRSTKYQTVEAGYLYYYATEVAFDPGADEDGRLKARLMTLIGDALVIANRAKMDVFNAQTLMDNVPILKDLKFGPGSGFLNFYLYNWRTAKLAGMADEAGVKAGKGVGVVML</sequence>
<gene>
    <name evidence="11" type="ORF">DFH07DRAFT_869884</name>
</gene>
<evidence type="ECO:0000256" key="6">
    <source>
        <dbReference type="RuleBase" id="RU000586"/>
    </source>
</evidence>
<evidence type="ECO:0000313" key="11">
    <source>
        <dbReference type="EMBL" id="KAJ7743688.1"/>
    </source>
</evidence>